<dbReference type="STRING" id="1121945.GCA_000421805_03275"/>
<dbReference type="GO" id="GO:0003677">
    <property type="term" value="F:DNA binding"/>
    <property type="evidence" value="ECO:0007669"/>
    <property type="project" value="InterPro"/>
</dbReference>
<sequence length="63" mass="7347">MSERIEVDRSEPLEMDQRGRVTIPANIRAKHGIDPEMEGNIWVEVDIKYFEIQLDEDDTEESA</sequence>
<organism evidence="2 3">
    <name type="scientific">Halorubrum ezzemoulense DSM 17463</name>
    <dbReference type="NCBI Taxonomy" id="1121945"/>
    <lineage>
        <taxon>Archaea</taxon>
        <taxon>Methanobacteriati</taxon>
        <taxon>Methanobacteriota</taxon>
        <taxon>Stenosarchaea group</taxon>
        <taxon>Halobacteria</taxon>
        <taxon>Halobacteriales</taxon>
        <taxon>Haloferacaceae</taxon>
        <taxon>Halorubrum</taxon>
    </lineage>
</organism>
<dbReference type="InterPro" id="IPR007159">
    <property type="entry name" value="SpoVT-AbrB_dom"/>
</dbReference>
<evidence type="ECO:0000313" key="2">
    <source>
        <dbReference type="EMBL" id="OSO89585.1"/>
    </source>
</evidence>
<evidence type="ECO:0000313" key="3">
    <source>
        <dbReference type="Proteomes" id="UP000193587"/>
    </source>
</evidence>
<dbReference type="SUPFAM" id="SSF89447">
    <property type="entry name" value="AbrB/MazE/MraZ-like"/>
    <property type="match status" value="1"/>
</dbReference>
<gene>
    <name evidence="2" type="ORF">B9H04_17260</name>
</gene>
<evidence type="ECO:0000259" key="1">
    <source>
        <dbReference type="PROSITE" id="PS51740"/>
    </source>
</evidence>
<dbReference type="Proteomes" id="UP000193587">
    <property type="component" value="Unassembled WGS sequence"/>
</dbReference>
<dbReference type="PROSITE" id="PS51740">
    <property type="entry name" value="SPOVT_ABRB"/>
    <property type="match status" value="1"/>
</dbReference>
<feature type="domain" description="SpoVT-AbrB" evidence="1">
    <location>
        <begin position="10"/>
        <end position="57"/>
    </location>
</feature>
<dbReference type="Gene3D" id="2.10.260.10">
    <property type="match status" value="1"/>
</dbReference>
<name>A0A1X4G540_HALEZ</name>
<dbReference type="InterPro" id="IPR037914">
    <property type="entry name" value="SpoVT-AbrB_sf"/>
</dbReference>
<protein>
    <recommendedName>
        <fullName evidence="1">SpoVT-AbrB domain-containing protein</fullName>
    </recommendedName>
</protein>
<dbReference type="AlphaFoldDB" id="A0A1X4G540"/>
<comment type="caution">
    <text evidence="2">The sequence shown here is derived from an EMBL/GenBank/DDBJ whole genome shotgun (WGS) entry which is preliminary data.</text>
</comment>
<reference evidence="2 3" key="1">
    <citation type="submission" date="2017-04" db="EMBL/GenBank/DDBJ databases">
        <title>MLSA of the genus Halorubrum.</title>
        <authorList>
            <person name="De La Haba R."/>
            <person name="Sanchez-Porro C."/>
            <person name="Infante-Dominguez C."/>
            <person name="Ventosa A."/>
        </authorList>
    </citation>
    <scope>NUCLEOTIDE SEQUENCE [LARGE SCALE GENOMIC DNA]</scope>
    <source>
        <strain evidence="2 3">DSM 17463</strain>
    </source>
</reference>
<proteinExistence type="predicted"/>
<dbReference type="EMBL" id="NEDJ01000118">
    <property type="protein sequence ID" value="OSO89585.1"/>
    <property type="molecule type" value="Genomic_DNA"/>
</dbReference>
<accession>A0A1X4G540</accession>
<dbReference type="RefSeq" id="WP_049933307.1">
    <property type="nucleotide sequence ID" value="NZ_ATXS01000040.1"/>
</dbReference>